<proteinExistence type="predicted"/>
<sequence length="85" mass="9618">MVICVSHDLEYLQDELTQRGYTVINNTDNNTYCDAIICNLKEGGLKNLMMQSSTKREGTLIVDSGSKSIDEIEYILTTRVYSSIF</sequence>
<organism evidence="1 2">
    <name type="scientific">Clostridium estertheticum subsp. estertheticum</name>
    <dbReference type="NCBI Taxonomy" id="1552"/>
    <lineage>
        <taxon>Bacteria</taxon>
        <taxon>Bacillati</taxon>
        <taxon>Bacillota</taxon>
        <taxon>Clostridia</taxon>
        <taxon>Eubacteriales</taxon>
        <taxon>Clostridiaceae</taxon>
        <taxon>Clostridium</taxon>
    </lineage>
</organism>
<reference evidence="2" key="1">
    <citation type="journal article" date="2016" name="Front. Microbiol.">
        <title>Complete Genome Sequence of Clostridium estertheticum DSM 8809, a Microbe Identified in Spoiled Vacuum Packed Beef.</title>
        <authorList>
            <person name="Yu Z."/>
            <person name="Gunn L."/>
            <person name="Brennan E."/>
            <person name="Reid R."/>
            <person name="Wall P.G."/>
            <person name="Gaora O.P."/>
            <person name="Hurley D."/>
            <person name="Bolton D."/>
            <person name="Fanning S."/>
        </authorList>
    </citation>
    <scope>NUCLEOTIDE SEQUENCE [LARGE SCALE GENOMIC DNA]</scope>
    <source>
        <strain evidence="2">DSM 8809</strain>
    </source>
</reference>
<keyword evidence="2" id="KW-1185">Reference proteome</keyword>
<accession>A0A1J0GMC3</accession>
<evidence type="ECO:0000313" key="2">
    <source>
        <dbReference type="Proteomes" id="UP000182569"/>
    </source>
</evidence>
<dbReference type="Pfam" id="PF03698">
    <property type="entry name" value="UPF0180"/>
    <property type="match status" value="1"/>
</dbReference>
<evidence type="ECO:0000313" key="1">
    <source>
        <dbReference type="EMBL" id="APC42501.1"/>
    </source>
</evidence>
<dbReference type="OrthoDB" id="1954110at2"/>
<dbReference type="KEGG" id="ceu:A7L45_21905"/>
<gene>
    <name evidence="1" type="ORF">A7L45_21905</name>
</gene>
<dbReference type="InterPro" id="IPR005370">
    <property type="entry name" value="UPF0180"/>
</dbReference>
<dbReference type="RefSeq" id="WP_071614789.1">
    <property type="nucleotide sequence ID" value="NZ_CP015756.1"/>
</dbReference>
<dbReference type="Proteomes" id="UP000182569">
    <property type="component" value="Chromosome"/>
</dbReference>
<dbReference type="AlphaFoldDB" id="A0A1J0GMC3"/>
<dbReference type="GeneID" id="83590696"/>
<dbReference type="STRING" id="1552.A7L45_21905"/>
<protein>
    <recommendedName>
        <fullName evidence="3">YkuS family protein</fullName>
    </recommendedName>
</protein>
<name>A0A1J0GMC3_9CLOT</name>
<evidence type="ECO:0008006" key="3">
    <source>
        <dbReference type="Google" id="ProtNLM"/>
    </source>
</evidence>
<dbReference type="EMBL" id="CP015756">
    <property type="protein sequence ID" value="APC42501.1"/>
    <property type="molecule type" value="Genomic_DNA"/>
</dbReference>